<reference evidence="5 6" key="1">
    <citation type="journal article" date="2012" name="Genome Biol.">
        <title>The genome of the polar eukaryotic microalga coccomyxa subellipsoidea reveals traits of cold adaptation.</title>
        <authorList>
            <person name="Blanc G."/>
            <person name="Agarkova I."/>
            <person name="Grimwood J."/>
            <person name="Kuo A."/>
            <person name="Brueggeman A."/>
            <person name="Dunigan D."/>
            <person name="Gurnon J."/>
            <person name="Ladunga I."/>
            <person name="Lindquist E."/>
            <person name="Lucas S."/>
            <person name="Pangilinan J."/>
            <person name="Proschold T."/>
            <person name="Salamov A."/>
            <person name="Schmutz J."/>
            <person name="Weeks D."/>
            <person name="Yamada T."/>
            <person name="Claverie J.M."/>
            <person name="Grigoriev I."/>
            <person name="Van Etten J."/>
            <person name="Lomsadze A."/>
            <person name="Borodovsky M."/>
        </authorList>
    </citation>
    <scope>NUCLEOTIDE SEQUENCE [LARGE SCALE GENOMIC DNA]</scope>
    <source>
        <strain evidence="5 6">C-169</strain>
    </source>
</reference>
<keyword evidence="3" id="KW-0862">Zinc</keyword>
<dbReference type="NCBIfam" id="NF006055">
    <property type="entry name" value="PRK08203.1"/>
    <property type="match status" value="1"/>
</dbReference>
<proteinExistence type="predicted"/>
<protein>
    <submittedName>
        <fullName evidence="5">Metallo-dependent hydrolase</fullName>
    </submittedName>
</protein>
<dbReference type="InterPro" id="IPR011059">
    <property type="entry name" value="Metal-dep_hydrolase_composite"/>
</dbReference>
<sequence>MATRAGVPRRVPSGTLLVKDIGVLATFSEEHGEIDNGAIYVKGNVIQWAGPTDSIPAEYSTADEVISLPDRVVIPGLVNSHHHMFQCLTRCIAQDSKLFGWLTTLYYAWVHMTGQDIYVACKLAMAELILSGCTTTSDHLYIYPNDVKLEDSIRAAREIGIRFHPTRGAMSLGESKGGLPPDSCTEEESVCLADMQRLVEEFHDNSRYSMLRMGLAPCAPFNVTNDLMISAARLARKYPGVRLHTHLAENQEDVDFSLKVYGCRPGQYIKNVEWEGEDVWFAHCCMLDDNEAKQFAEQKIGIAHCPSSNMRLASGIAPVRRLLDAGVNVGMGVDGTASNDSSNMIAEVRLALFAQRAGGSVEAMDAREALRLAITGGARNLGRDDIGKIAPGFAADFVGWRTDTIGFSGAGKDPVAGLLYCTPSIGFVDLSVINGEVIVRDGELQTLDLKVRVRVSSGFARNMPADLTLFL</sequence>
<dbReference type="GO" id="GO:0046872">
    <property type="term" value="F:metal ion binding"/>
    <property type="evidence" value="ECO:0007669"/>
    <property type="project" value="UniProtKB-KW"/>
</dbReference>
<name>I0YKV0_COCSC</name>
<dbReference type="eggNOG" id="KOG3968">
    <property type="taxonomic scope" value="Eukaryota"/>
</dbReference>
<dbReference type="AlphaFoldDB" id="I0YKV0"/>
<dbReference type="CDD" id="cd01298">
    <property type="entry name" value="ATZ_TRZ_like"/>
    <property type="match status" value="1"/>
</dbReference>
<dbReference type="EMBL" id="AGSI01000020">
    <property type="protein sequence ID" value="EIE19019.1"/>
    <property type="molecule type" value="Genomic_DNA"/>
</dbReference>
<keyword evidence="6" id="KW-1185">Reference proteome</keyword>
<dbReference type="SUPFAM" id="SSF51338">
    <property type="entry name" value="Composite domain of metallo-dependent hydrolases"/>
    <property type="match status" value="1"/>
</dbReference>
<dbReference type="KEGG" id="csl:COCSUDRAFT_19863"/>
<dbReference type="SUPFAM" id="SSF51556">
    <property type="entry name" value="Metallo-dependent hydrolases"/>
    <property type="match status" value="1"/>
</dbReference>
<organism evidence="5 6">
    <name type="scientific">Coccomyxa subellipsoidea (strain C-169)</name>
    <name type="common">Green microalga</name>
    <dbReference type="NCBI Taxonomy" id="574566"/>
    <lineage>
        <taxon>Eukaryota</taxon>
        <taxon>Viridiplantae</taxon>
        <taxon>Chlorophyta</taxon>
        <taxon>core chlorophytes</taxon>
        <taxon>Trebouxiophyceae</taxon>
        <taxon>Trebouxiophyceae incertae sedis</taxon>
        <taxon>Coccomyxaceae</taxon>
        <taxon>Coccomyxa</taxon>
        <taxon>Coccomyxa subellipsoidea</taxon>
    </lineage>
</organism>
<dbReference type="GO" id="GO:0016814">
    <property type="term" value="F:hydrolase activity, acting on carbon-nitrogen (but not peptide) bonds, in cyclic amidines"/>
    <property type="evidence" value="ECO:0007669"/>
    <property type="project" value="UniProtKB-ARBA"/>
</dbReference>
<feature type="domain" description="Amidohydrolase-related" evidence="4">
    <location>
        <begin position="72"/>
        <end position="402"/>
    </location>
</feature>
<dbReference type="InterPro" id="IPR032466">
    <property type="entry name" value="Metal_Hydrolase"/>
</dbReference>
<dbReference type="Proteomes" id="UP000007264">
    <property type="component" value="Unassembled WGS sequence"/>
</dbReference>
<evidence type="ECO:0000256" key="3">
    <source>
        <dbReference type="ARBA" id="ARBA00022833"/>
    </source>
</evidence>
<comment type="caution">
    <text evidence="5">The sequence shown here is derived from an EMBL/GenBank/DDBJ whole genome shotgun (WGS) entry which is preliminary data.</text>
</comment>
<evidence type="ECO:0000313" key="6">
    <source>
        <dbReference type="Proteomes" id="UP000007264"/>
    </source>
</evidence>
<dbReference type="InterPro" id="IPR050287">
    <property type="entry name" value="MTA/SAH_deaminase"/>
</dbReference>
<dbReference type="Gene3D" id="3.20.20.140">
    <property type="entry name" value="Metal-dependent hydrolases"/>
    <property type="match status" value="1"/>
</dbReference>
<dbReference type="Gene3D" id="2.30.40.10">
    <property type="entry name" value="Urease, subunit C, domain 1"/>
    <property type="match status" value="1"/>
</dbReference>
<keyword evidence="2 5" id="KW-0378">Hydrolase</keyword>
<dbReference type="GeneID" id="17037186"/>
<dbReference type="Pfam" id="PF01979">
    <property type="entry name" value="Amidohydro_1"/>
    <property type="match status" value="1"/>
</dbReference>
<evidence type="ECO:0000256" key="1">
    <source>
        <dbReference type="ARBA" id="ARBA00022723"/>
    </source>
</evidence>
<evidence type="ECO:0000256" key="2">
    <source>
        <dbReference type="ARBA" id="ARBA00022801"/>
    </source>
</evidence>
<dbReference type="PANTHER" id="PTHR43794:SF11">
    <property type="entry name" value="AMIDOHYDROLASE-RELATED DOMAIN-CONTAINING PROTEIN"/>
    <property type="match status" value="1"/>
</dbReference>
<dbReference type="InterPro" id="IPR006680">
    <property type="entry name" value="Amidohydro-rel"/>
</dbReference>
<evidence type="ECO:0000313" key="5">
    <source>
        <dbReference type="EMBL" id="EIE19019.1"/>
    </source>
</evidence>
<dbReference type="STRING" id="574566.I0YKV0"/>
<dbReference type="FunFam" id="3.20.20.140:FF:000014">
    <property type="entry name" value="5-methylthioadenosine/S-adenosylhomocysteine deaminase"/>
    <property type="match status" value="1"/>
</dbReference>
<dbReference type="RefSeq" id="XP_005643563.1">
    <property type="nucleotide sequence ID" value="XM_005643506.1"/>
</dbReference>
<dbReference type="OrthoDB" id="194468at2759"/>
<dbReference type="GO" id="GO:0019239">
    <property type="term" value="F:deaminase activity"/>
    <property type="evidence" value="ECO:0007669"/>
    <property type="project" value="UniProtKB-ARBA"/>
</dbReference>
<gene>
    <name evidence="5" type="ORF">COCSUDRAFT_19863</name>
</gene>
<evidence type="ECO:0000259" key="4">
    <source>
        <dbReference type="Pfam" id="PF01979"/>
    </source>
</evidence>
<accession>I0YKV0</accession>
<dbReference type="PANTHER" id="PTHR43794">
    <property type="entry name" value="AMINOHYDROLASE SSNA-RELATED"/>
    <property type="match status" value="1"/>
</dbReference>
<keyword evidence="1" id="KW-0479">Metal-binding</keyword>